<dbReference type="FunFam" id="3.40.50.12280:FF:000001">
    <property type="entry name" value="NADH-quinone oxidoreductase subunit B 2"/>
    <property type="match status" value="1"/>
</dbReference>
<dbReference type="Pfam" id="PF01058">
    <property type="entry name" value="Oxidored_q6"/>
    <property type="match status" value="1"/>
</dbReference>
<reference evidence="13" key="1">
    <citation type="submission" date="2019-04" db="EMBL/GenBank/DDBJ databases">
        <title>Genome assembly of Zosterops borbonicus 15179.</title>
        <authorList>
            <person name="Leroy T."/>
            <person name="Anselmetti Y."/>
            <person name="Tilak M.-K."/>
            <person name="Nabholz B."/>
        </authorList>
    </citation>
    <scope>NUCLEOTIDE SEQUENCE</scope>
    <source>
        <strain evidence="13">HGM_15179</strain>
        <tissue evidence="13">Muscle</tissue>
    </source>
</reference>
<dbReference type="CDD" id="cd06080">
    <property type="entry name" value="PWWP_MUM1-like"/>
    <property type="match status" value="1"/>
</dbReference>
<evidence type="ECO:0000256" key="3">
    <source>
        <dbReference type="ARBA" id="ARBA00015185"/>
    </source>
</evidence>
<sequence>MTEAVEELQYRCSLKIALDILHQTDSGSQMPPAEGPNPEFSGEESAPRSFFLRSRFKKSEPEAAKRKRKPQNNCGLKDEPKTRSQGGSVAPKGSGKAPGGGTNPSRTRGGGTSPARCRARDSCVAPAPGSHNCQKTEPKSSPRQRKIQPKTGDGVSCKPKAGRSQQGRKRGCGEDSPRDQAQVAHEEGSPPVPSKSGTVEPSRKAGTQPGRTFLDSSCEPASDELEKSISSESESLAKQLDGRREAEGGKHLDGAGVASGTDRKCRNQPGSSPGPSGAFPQPQEGENQDSSHLAGNKAPDSEEDEGLEPSGMSSRRVSSESLPPLSPLADEEEENFPSVLSHREPKFFEEGMLVWCKLRRYPYWPAVVKAVKRKHRRACVLFIDGTTNEKKKGFSVSLKSLKHFDCEEKQELIERAKENYSREIEWCLQLILDYRIRVGCHSFTGSFLEYFAADISYPVRKEGYQSVEQMAFPNTEDIGAGESSSDTSPQKPPRKLLPDRTRAARDRENKKLVEFIVKTKGAEEHLLGILKSGKESRWLKKFLNSSRYMTCVETYLEDEEQLDLVVGYLKEVYREMDTKNLHQILGDGIRFISDVLLPEAIICAIAAVDDIDYEKAEEKYIKGPPVSKSSVQVQKSSAVVQRKSYVPSSRGEYVITKLDDLVNWARRSSLWPMTFGLACCAVEMMHMAAPRYDMDRFGVVFRASPRQADVMIVAGTLTNKMAPALRKVYDQMPEPRYVVSMGSCANGGGYYHYSYSVVRGCDRIVPVDIYVPGCPPTAEALLYGILQLQRKIKRERRIQIWYRK</sequence>
<evidence type="ECO:0000313" key="14">
    <source>
        <dbReference type="Proteomes" id="UP000796761"/>
    </source>
</evidence>
<dbReference type="EMBL" id="SWJQ01000325">
    <property type="protein sequence ID" value="TRZ16211.1"/>
    <property type="molecule type" value="Genomic_DNA"/>
</dbReference>
<dbReference type="PROSITE" id="PS01150">
    <property type="entry name" value="COMPLEX1_20K"/>
    <property type="match status" value="1"/>
</dbReference>
<dbReference type="SUPFAM" id="SSF63748">
    <property type="entry name" value="Tudor/PWWP/MBT"/>
    <property type="match status" value="1"/>
</dbReference>
<keyword evidence="10" id="KW-0004">4Fe-4S</keyword>
<evidence type="ECO:0000256" key="7">
    <source>
        <dbReference type="ARBA" id="ARBA00032998"/>
    </source>
</evidence>
<dbReference type="InterPro" id="IPR035504">
    <property type="entry name" value="MUM1-like_PWWP"/>
</dbReference>
<accession>A0A8K1GDW3</accession>
<dbReference type="InterPro" id="IPR048795">
    <property type="entry name" value="PWP3A_3B_4_C"/>
</dbReference>
<dbReference type="PROSITE" id="PS50812">
    <property type="entry name" value="PWWP"/>
    <property type="match status" value="1"/>
</dbReference>
<evidence type="ECO:0000256" key="8">
    <source>
        <dbReference type="ARBA" id="ARBA00046897"/>
    </source>
</evidence>
<feature type="compositionally biased region" description="Polar residues" evidence="11">
    <location>
        <begin position="284"/>
        <end position="293"/>
    </location>
</feature>
<dbReference type="GO" id="GO:0046872">
    <property type="term" value="F:metal ion binding"/>
    <property type="evidence" value="ECO:0007669"/>
    <property type="project" value="UniProtKB-KW"/>
</dbReference>
<dbReference type="SUPFAM" id="SSF56770">
    <property type="entry name" value="HydA/Nqo6-like"/>
    <property type="match status" value="1"/>
</dbReference>
<keyword evidence="10" id="KW-0479">Metal-binding</keyword>
<evidence type="ECO:0000313" key="13">
    <source>
        <dbReference type="EMBL" id="TRZ16211.1"/>
    </source>
</evidence>
<evidence type="ECO:0000256" key="6">
    <source>
        <dbReference type="ARBA" id="ARBA00030829"/>
    </source>
</evidence>
<gene>
    <name evidence="13" type="ORF">HGM15179_010890</name>
</gene>
<organism evidence="13 14">
    <name type="scientific">Zosterops borbonicus</name>
    <dbReference type="NCBI Taxonomy" id="364589"/>
    <lineage>
        <taxon>Eukaryota</taxon>
        <taxon>Metazoa</taxon>
        <taxon>Chordata</taxon>
        <taxon>Craniata</taxon>
        <taxon>Vertebrata</taxon>
        <taxon>Euteleostomi</taxon>
        <taxon>Archelosauria</taxon>
        <taxon>Archosauria</taxon>
        <taxon>Dinosauria</taxon>
        <taxon>Saurischia</taxon>
        <taxon>Theropoda</taxon>
        <taxon>Coelurosauria</taxon>
        <taxon>Aves</taxon>
        <taxon>Neognathae</taxon>
        <taxon>Neoaves</taxon>
        <taxon>Telluraves</taxon>
        <taxon>Australaves</taxon>
        <taxon>Passeriformes</taxon>
        <taxon>Sylvioidea</taxon>
        <taxon>Zosteropidae</taxon>
        <taxon>Zosterops</taxon>
    </lineage>
</organism>
<feature type="region of interest" description="Disordered" evidence="11">
    <location>
        <begin position="23"/>
        <end position="339"/>
    </location>
</feature>
<dbReference type="InterPro" id="IPR040263">
    <property type="entry name" value="PWP3A_3B_4"/>
</dbReference>
<protein>
    <recommendedName>
        <fullName evidence="3">NADH dehydrogenase [ubiquinone] iron-sulfur protein 7, mitochondrial</fullName>
    </recommendedName>
    <alternativeName>
        <fullName evidence="6">Complex I-20kD</fullName>
    </alternativeName>
    <alternativeName>
        <fullName evidence="7">NADH-ubiquinone oxidoreductase 20 kDa subunit</fullName>
    </alternativeName>
</protein>
<dbReference type="GO" id="GO:0048038">
    <property type="term" value="F:quinone binding"/>
    <property type="evidence" value="ECO:0007669"/>
    <property type="project" value="InterPro"/>
</dbReference>
<evidence type="ECO:0000256" key="10">
    <source>
        <dbReference type="RuleBase" id="RU004464"/>
    </source>
</evidence>
<dbReference type="Pfam" id="PF20886">
    <property type="entry name" value="PWP3A-B_C"/>
    <property type="match status" value="1"/>
</dbReference>
<dbReference type="Gene3D" id="6.10.300.20">
    <property type="match status" value="1"/>
</dbReference>
<dbReference type="FunFam" id="2.30.30.140:FF:000063">
    <property type="entry name" value="PWWP domain-containing DNA repair factor 3A"/>
    <property type="match status" value="1"/>
</dbReference>
<keyword evidence="4 10" id="KW-0520">NAD</keyword>
<keyword evidence="10" id="KW-0411">Iron-sulfur</keyword>
<keyword evidence="10" id="KW-0408">Iron</keyword>
<dbReference type="Gene3D" id="3.40.50.12280">
    <property type="match status" value="1"/>
</dbReference>
<dbReference type="GO" id="GO:0008137">
    <property type="term" value="F:NADH dehydrogenase (ubiquinone) activity"/>
    <property type="evidence" value="ECO:0007669"/>
    <property type="project" value="UniProtKB-EC"/>
</dbReference>
<keyword evidence="14" id="KW-1185">Reference proteome</keyword>
<dbReference type="InterPro" id="IPR000313">
    <property type="entry name" value="PWWP_dom"/>
</dbReference>
<comment type="function">
    <text evidence="5">Core subunit of the mitochondrial membrane respiratory chain NADH dehydrogenase (Complex I) which catalyzes electron transfer from NADH through the respiratory chain, using ubiquinone as an electron acceptor. Essential for the catalytic activity of complex I.</text>
</comment>
<evidence type="ECO:0000256" key="2">
    <source>
        <dbReference type="ARBA" id="ARBA00009173"/>
    </source>
</evidence>
<name>A0A8K1GDW3_9PASS</name>
<dbReference type="PANTHER" id="PTHR31333">
    <property type="entry name" value="PWWP DOMAIN-CONTAINING DNA REPAIR FACTOR 3 FAMILY MEMBER"/>
    <property type="match status" value="1"/>
</dbReference>
<feature type="compositionally biased region" description="Basic and acidic residues" evidence="11">
    <location>
        <begin position="171"/>
        <end position="188"/>
    </location>
</feature>
<dbReference type="InterPro" id="IPR006137">
    <property type="entry name" value="NADH_UbQ_OxRdtase-like_20kDa"/>
</dbReference>
<dbReference type="InterPro" id="IPR006138">
    <property type="entry name" value="NADH_UQ_OxRdtase_20Kd_su"/>
</dbReference>
<dbReference type="HAMAP" id="MF_01356">
    <property type="entry name" value="NDH1_NuoB"/>
    <property type="match status" value="1"/>
</dbReference>
<comment type="caution">
    <text evidence="13">The sequence shown here is derived from an EMBL/GenBank/DDBJ whole genome shotgun (WGS) entry which is preliminary data.</text>
</comment>
<feature type="compositionally biased region" description="Low complexity" evidence="11">
    <location>
        <begin position="308"/>
        <end position="323"/>
    </location>
</feature>
<evidence type="ECO:0000256" key="9">
    <source>
        <dbReference type="ARBA" id="ARBA00049551"/>
    </source>
</evidence>
<feature type="compositionally biased region" description="Basic and acidic residues" evidence="11">
    <location>
        <begin position="240"/>
        <end position="253"/>
    </location>
</feature>
<feature type="compositionally biased region" description="Gly residues" evidence="11">
    <location>
        <begin position="96"/>
        <end position="112"/>
    </location>
</feature>
<evidence type="ECO:0000256" key="5">
    <source>
        <dbReference type="ARBA" id="ARBA00024297"/>
    </source>
</evidence>
<dbReference type="Gene3D" id="2.30.30.140">
    <property type="match status" value="1"/>
</dbReference>
<comment type="catalytic activity">
    <reaction evidence="9">
        <text>a ubiquinone + NADH + 5 H(+)(in) = a ubiquinol + NAD(+) + 4 H(+)(out)</text>
        <dbReference type="Rhea" id="RHEA:29091"/>
        <dbReference type="Rhea" id="RHEA-COMP:9565"/>
        <dbReference type="Rhea" id="RHEA-COMP:9566"/>
        <dbReference type="ChEBI" id="CHEBI:15378"/>
        <dbReference type="ChEBI" id="CHEBI:16389"/>
        <dbReference type="ChEBI" id="CHEBI:17976"/>
        <dbReference type="ChEBI" id="CHEBI:57540"/>
        <dbReference type="ChEBI" id="CHEBI:57945"/>
        <dbReference type="EC" id="7.1.1.2"/>
    </reaction>
</comment>
<evidence type="ECO:0000256" key="11">
    <source>
        <dbReference type="SAM" id="MobiDB-lite"/>
    </source>
</evidence>
<evidence type="ECO:0000259" key="12">
    <source>
        <dbReference type="PROSITE" id="PS50812"/>
    </source>
</evidence>
<dbReference type="PANTHER" id="PTHR31333:SF6">
    <property type="entry name" value="MUM1 LIKE 1"/>
    <property type="match status" value="1"/>
</dbReference>
<comment type="similarity">
    <text evidence="2 10">Belongs to the complex I 20 kDa subunit family.</text>
</comment>
<dbReference type="OrthoDB" id="10013064at2759"/>
<comment type="similarity">
    <text evidence="1">Belongs to the PWWP3A family.</text>
</comment>
<feature type="region of interest" description="Disordered" evidence="11">
    <location>
        <begin position="476"/>
        <end position="503"/>
    </location>
</feature>
<feature type="domain" description="PWWP" evidence="12">
    <location>
        <begin position="350"/>
        <end position="368"/>
    </location>
</feature>
<evidence type="ECO:0000256" key="4">
    <source>
        <dbReference type="ARBA" id="ARBA00023027"/>
    </source>
</evidence>
<dbReference type="Proteomes" id="UP000796761">
    <property type="component" value="Unassembled WGS sequence"/>
</dbReference>
<evidence type="ECO:0000256" key="1">
    <source>
        <dbReference type="ARBA" id="ARBA00008188"/>
    </source>
</evidence>
<dbReference type="AlphaFoldDB" id="A0A8K1GDW3"/>
<feature type="compositionally biased region" description="Low complexity" evidence="11">
    <location>
        <begin position="268"/>
        <end position="283"/>
    </location>
</feature>
<dbReference type="NCBIfam" id="NF005012">
    <property type="entry name" value="PRK06411.1"/>
    <property type="match status" value="1"/>
</dbReference>
<dbReference type="GO" id="GO:0051539">
    <property type="term" value="F:4 iron, 4 sulfur cluster binding"/>
    <property type="evidence" value="ECO:0007669"/>
    <property type="project" value="UniProtKB-KW"/>
</dbReference>
<dbReference type="NCBIfam" id="TIGR01957">
    <property type="entry name" value="nuoB_fam"/>
    <property type="match status" value="1"/>
</dbReference>
<comment type="subunit">
    <text evidence="8">Core subunit of respiratory chain NADH dehydrogenase (Complex I) which is composed of 45 different subunits. This is a component of the iron-sulfur (IP) fragment of the enzyme.</text>
</comment>
<dbReference type="Pfam" id="PF20884">
    <property type="entry name" value="MUM1-like_PWWP"/>
    <property type="match status" value="1"/>
</dbReference>
<proteinExistence type="inferred from homology"/>